<protein>
    <recommendedName>
        <fullName evidence="1">Stage 0 sporulation protein A homolog</fullName>
    </recommendedName>
</protein>
<dbReference type="PANTHER" id="PTHR48111">
    <property type="entry name" value="REGULATOR OF RPOS"/>
    <property type="match status" value="1"/>
</dbReference>
<dbReference type="GO" id="GO:0032993">
    <property type="term" value="C:protein-DNA complex"/>
    <property type="evidence" value="ECO:0007669"/>
    <property type="project" value="TreeGrafter"/>
</dbReference>
<feature type="modified residue" description="4-aspartylphosphate" evidence="6">
    <location>
        <position position="55"/>
    </location>
</feature>
<dbReference type="SMART" id="SM00862">
    <property type="entry name" value="Trans_reg_C"/>
    <property type="match status" value="1"/>
</dbReference>
<dbReference type="InterPro" id="IPR001789">
    <property type="entry name" value="Sig_transdc_resp-reg_receiver"/>
</dbReference>
<dbReference type="GO" id="GO:0000976">
    <property type="term" value="F:transcription cis-regulatory region binding"/>
    <property type="evidence" value="ECO:0007669"/>
    <property type="project" value="TreeGrafter"/>
</dbReference>
<organism evidence="10 11">
    <name type="scientific">Desulfosporosinus hippei DSM 8344</name>
    <dbReference type="NCBI Taxonomy" id="1121419"/>
    <lineage>
        <taxon>Bacteria</taxon>
        <taxon>Bacillati</taxon>
        <taxon>Bacillota</taxon>
        <taxon>Clostridia</taxon>
        <taxon>Eubacteriales</taxon>
        <taxon>Desulfitobacteriaceae</taxon>
        <taxon>Desulfosporosinus</taxon>
    </lineage>
</organism>
<sequence length="233" mass="26417">MKNKPLILVVEDEKPIRNFMCVSLEAQGYKCIDTQHGKTVVSLVAAHNPEIIIIDLGLPDIDGIEVIGMVRPLTKAAIIVVSARGHEREKVEALDCGADDYLTKPFSVIELLARIRVALRHSNQGRQPEDPSASVFLMKDLKIDLEKRRVFLADDEIHLTPMEYKLLTLMVKYPGRVLTHKFILEEIWGTFSGNDTQSLRVFMANIRRKIERDPAQPRYILTEVGVGYRLADE</sequence>
<dbReference type="Gene3D" id="1.10.10.10">
    <property type="entry name" value="Winged helix-like DNA-binding domain superfamily/Winged helix DNA-binding domain"/>
    <property type="match status" value="1"/>
</dbReference>
<dbReference type="STRING" id="1121419.SAMN05443529_13435"/>
<name>A0A1G8JUM1_9FIRM</name>
<evidence type="ECO:0000256" key="1">
    <source>
        <dbReference type="ARBA" id="ARBA00018672"/>
    </source>
</evidence>
<keyword evidence="3 7" id="KW-0238">DNA-binding</keyword>
<dbReference type="InterPro" id="IPR001867">
    <property type="entry name" value="OmpR/PhoB-type_DNA-bd"/>
</dbReference>
<dbReference type="PANTHER" id="PTHR48111:SF50">
    <property type="entry name" value="KDP OPERON TRANSCRIPTIONAL REGULATORY PROTEIN KDPE"/>
    <property type="match status" value="1"/>
</dbReference>
<dbReference type="SUPFAM" id="SSF52172">
    <property type="entry name" value="CheY-like"/>
    <property type="match status" value="1"/>
</dbReference>
<evidence type="ECO:0000256" key="5">
    <source>
        <dbReference type="ARBA" id="ARBA00024867"/>
    </source>
</evidence>
<evidence type="ECO:0000256" key="4">
    <source>
        <dbReference type="ARBA" id="ARBA00023163"/>
    </source>
</evidence>
<evidence type="ECO:0000256" key="2">
    <source>
        <dbReference type="ARBA" id="ARBA00023015"/>
    </source>
</evidence>
<evidence type="ECO:0000259" key="9">
    <source>
        <dbReference type="PROSITE" id="PS51755"/>
    </source>
</evidence>
<evidence type="ECO:0000313" key="10">
    <source>
        <dbReference type="EMBL" id="SDI34922.1"/>
    </source>
</evidence>
<gene>
    <name evidence="10" type="ORF">SAMN05443529_13435</name>
</gene>
<dbReference type="GO" id="GO:0005829">
    <property type="term" value="C:cytosol"/>
    <property type="evidence" value="ECO:0007669"/>
    <property type="project" value="TreeGrafter"/>
</dbReference>
<dbReference type="Gene3D" id="3.40.50.2300">
    <property type="match status" value="1"/>
</dbReference>
<dbReference type="RefSeq" id="WP_092335509.1">
    <property type="nucleotide sequence ID" value="NZ_FNCP01000034.1"/>
</dbReference>
<evidence type="ECO:0000259" key="8">
    <source>
        <dbReference type="PROSITE" id="PS50110"/>
    </source>
</evidence>
<accession>A0A1G8JUM1</accession>
<dbReference type="Pfam" id="PF00486">
    <property type="entry name" value="Trans_reg_C"/>
    <property type="match status" value="1"/>
</dbReference>
<evidence type="ECO:0000256" key="3">
    <source>
        <dbReference type="ARBA" id="ARBA00023125"/>
    </source>
</evidence>
<dbReference type="GO" id="GO:0006355">
    <property type="term" value="P:regulation of DNA-templated transcription"/>
    <property type="evidence" value="ECO:0007669"/>
    <property type="project" value="InterPro"/>
</dbReference>
<reference evidence="11" key="1">
    <citation type="submission" date="2016-10" db="EMBL/GenBank/DDBJ databases">
        <authorList>
            <person name="Varghese N."/>
            <person name="Submissions S."/>
        </authorList>
    </citation>
    <scope>NUCLEOTIDE SEQUENCE [LARGE SCALE GENOMIC DNA]</scope>
    <source>
        <strain evidence="11">DSM 8344</strain>
    </source>
</reference>
<dbReference type="Pfam" id="PF00072">
    <property type="entry name" value="Response_reg"/>
    <property type="match status" value="1"/>
</dbReference>
<dbReference type="InterPro" id="IPR036388">
    <property type="entry name" value="WH-like_DNA-bd_sf"/>
</dbReference>
<feature type="DNA-binding region" description="OmpR/PhoB-type" evidence="7">
    <location>
        <begin position="133"/>
        <end position="232"/>
    </location>
</feature>
<proteinExistence type="predicted"/>
<evidence type="ECO:0000313" key="11">
    <source>
        <dbReference type="Proteomes" id="UP000198656"/>
    </source>
</evidence>
<dbReference type="InterPro" id="IPR011006">
    <property type="entry name" value="CheY-like_superfamily"/>
</dbReference>
<dbReference type="PROSITE" id="PS50110">
    <property type="entry name" value="RESPONSE_REGULATORY"/>
    <property type="match status" value="1"/>
</dbReference>
<keyword evidence="6" id="KW-0597">Phosphoprotein</keyword>
<evidence type="ECO:0000256" key="6">
    <source>
        <dbReference type="PROSITE-ProRule" id="PRU00169"/>
    </source>
</evidence>
<dbReference type="Gene3D" id="6.10.250.690">
    <property type="match status" value="1"/>
</dbReference>
<keyword evidence="4" id="KW-0804">Transcription</keyword>
<evidence type="ECO:0000256" key="7">
    <source>
        <dbReference type="PROSITE-ProRule" id="PRU01091"/>
    </source>
</evidence>
<keyword evidence="11" id="KW-1185">Reference proteome</keyword>
<dbReference type="GO" id="GO:0000156">
    <property type="term" value="F:phosphorelay response regulator activity"/>
    <property type="evidence" value="ECO:0007669"/>
    <property type="project" value="TreeGrafter"/>
</dbReference>
<dbReference type="CDD" id="cd00383">
    <property type="entry name" value="trans_reg_C"/>
    <property type="match status" value="1"/>
</dbReference>
<comment type="function">
    <text evidence="5">May play the central regulatory role in sporulation. It may be an element of the effector pathway responsible for the activation of sporulation genes in response to nutritional stress. Spo0A may act in concert with spo0H (a sigma factor) to control the expression of some genes that are critical to the sporulation process.</text>
</comment>
<feature type="domain" description="Response regulatory" evidence="8">
    <location>
        <begin position="6"/>
        <end position="119"/>
    </location>
</feature>
<dbReference type="PROSITE" id="PS51755">
    <property type="entry name" value="OMPR_PHOB"/>
    <property type="match status" value="1"/>
</dbReference>
<feature type="domain" description="OmpR/PhoB-type" evidence="9">
    <location>
        <begin position="133"/>
        <end position="232"/>
    </location>
</feature>
<dbReference type="AlphaFoldDB" id="A0A1G8JUM1"/>
<dbReference type="OrthoDB" id="9790454at2"/>
<dbReference type="InterPro" id="IPR039420">
    <property type="entry name" value="WalR-like"/>
</dbReference>
<dbReference type="Proteomes" id="UP000198656">
    <property type="component" value="Unassembled WGS sequence"/>
</dbReference>
<dbReference type="EMBL" id="FNCP01000034">
    <property type="protein sequence ID" value="SDI34922.1"/>
    <property type="molecule type" value="Genomic_DNA"/>
</dbReference>
<dbReference type="SMART" id="SM00448">
    <property type="entry name" value="REC"/>
    <property type="match status" value="1"/>
</dbReference>
<keyword evidence="2" id="KW-0805">Transcription regulation</keyword>